<keyword evidence="1" id="KW-1133">Transmembrane helix</keyword>
<keyword evidence="1" id="KW-0472">Membrane</keyword>
<evidence type="ECO:0000256" key="1">
    <source>
        <dbReference type="SAM" id="Phobius"/>
    </source>
</evidence>
<dbReference type="EMBL" id="QZWG01000007">
    <property type="protein sequence ID" value="RZC04575.1"/>
    <property type="molecule type" value="Genomic_DNA"/>
</dbReference>
<reference evidence="2 3" key="1">
    <citation type="submission" date="2018-09" db="EMBL/GenBank/DDBJ databases">
        <title>A high-quality reference genome of wild soybean provides a powerful tool to mine soybean genomes.</title>
        <authorList>
            <person name="Xie M."/>
            <person name="Chung C.Y.L."/>
            <person name="Li M.-W."/>
            <person name="Wong F.-L."/>
            <person name="Chan T.-F."/>
            <person name="Lam H.-M."/>
        </authorList>
    </citation>
    <scope>NUCLEOTIDE SEQUENCE [LARGE SCALE GENOMIC DNA]</scope>
    <source>
        <strain evidence="3">cv. W05</strain>
        <tissue evidence="2">Hypocotyl of etiolated seedlings</tissue>
    </source>
</reference>
<keyword evidence="1" id="KW-0812">Transmembrane</keyword>
<name>A0A445K1G1_GLYSO</name>
<dbReference type="Proteomes" id="UP000289340">
    <property type="component" value="Chromosome 7"/>
</dbReference>
<gene>
    <name evidence="2" type="ORF">D0Y65_018943</name>
</gene>
<protein>
    <submittedName>
        <fullName evidence="2">Uncharacterized protein</fullName>
    </submittedName>
</protein>
<comment type="caution">
    <text evidence="2">The sequence shown here is derived from an EMBL/GenBank/DDBJ whole genome shotgun (WGS) entry which is preliminary data.</text>
</comment>
<keyword evidence="3" id="KW-1185">Reference proteome</keyword>
<proteinExistence type="predicted"/>
<evidence type="ECO:0000313" key="2">
    <source>
        <dbReference type="EMBL" id="RZC04575.1"/>
    </source>
</evidence>
<sequence length="57" mass="6700">MSRVNLSSPILTTLFCCSCPLYFNVSIPLPRRYIVGYYNVKQSRSYLPRFFMILSNE</sequence>
<dbReference type="AlphaFoldDB" id="A0A445K1G1"/>
<organism evidence="2 3">
    <name type="scientific">Glycine soja</name>
    <name type="common">Wild soybean</name>
    <dbReference type="NCBI Taxonomy" id="3848"/>
    <lineage>
        <taxon>Eukaryota</taxon>
        <taxon>Viridiplantae</taxon>
        <taxon>Streptophyta</taxon>
        <taxon>Embryophyta</taxon>
        <taxon>Tracheophyta</taxon>
        <taxon>Spermatophyta</taxon>
        <taxon>Magnoliopsida</taxon>
        <taxon>eudicotyledons</taxon>
        <taxon>Gunneridae</taxon>
        <taxon>Pentapetalae</taxon>
        <taxon>rosids</taxon>
        <taxon>fabids</taxon>
        <taxon>Fabales</taxon>
        <taxon>Fabaceae</taxon>
        <taxon>Papilionoideae</taxon>
        <taxon>50 kb inversion clade</taxon>
        <taxon>NPAAA clade</taxon>
        <taxon>indigoferoid/millettioid clade</taxon>
        <taxon>Phaseoleae</taxon>
        <taxon>Glycine</taxon>
        <taxon>Glycine subgen. Soja</taxon>
    </lineage>
</organism>
<evidence type="ECO:0000313" key="3">
    <source>
        <dbReference type="Proteomes" id="UP000289340"/>
    </source>
</evidence>
<accession>A0A445K1G1</accession>
<feature type="transmembrane region" description="Helical" evidence="1">
    <location>
        <begin position="6"/>
        <end position="25"/>
    </location>
</feature>